<feature type="compositionally biased region" description="Basic and acidic residues" evidence="2">
    <location>
        <begin position="162"/>
        <end position="176"/>
    </location>
</feature>
<organism evidence="4 5">
    <name type="scientific">Streptomyces albus (strain ATCC 21838 / DSM 41398 / FERM P-419 / JCM 4703 / NBRC 107858)</name>
    <dbReference type="NCBI Taxonomy" id="1081613"/>
    <lineage>
        <taxon>Bacteria</taxon>
        <taxon>Bacillati</taxon>
        <taxon>Actinomycetota</taxon>
        <taxon>Actinomycetes</taxon>
        <taxon>Kitasatosporales</taxon>
        <taxon>Streptomycetaceae</taxon>
        <taxon>Streptomyces</taxon>
    </lineage>
</organism>
<evidence type="ECO:0008006" key="6">
    <source>
        <dbReference type="Google" id="ProtNLM"/>
    </source>
</evidence>
<dbReference type="InterPro" id="IPR023214">
    <property type="entry name" value="HAD_sf"/>
</dbReference>
<dbReference type="SUPFAM" id="SSF56784">
    <property type="entry name" value="HAD-like"/>
    <property type="match status" value="1"/>
</dbReference>
<dbReference type="PANTHER" id="PTHR31284:SF10">
    <property type="entry name" value="ACID PHOSPHATASE-LIKE PROTEIN"/>
    <property type="match status" value="1"/>
</dbReference>
<dbReference type="InterPro" id="IPR005519">
    <property type="entry name" value="Acid_phosphat_B-like"/>
</dbReference>
<dbReference type="AlphaFoldDB" id="A0A0B5EYP5"/>
<evidence type="ECO:0000313" key="4">
    <source>
        <dbReference type="EMBL" id="AJE83771.1"/>
    </source>
</evidence>
<accession>A0A0B5EYP5</accession>
<dbReference type="PANTHER" id="PTHR31284">
    <property type="entry name" value="ACID PHOSPHATASE-LIKE PROTEIN"/>
    <property type="match status" value="1"/>
</dbReference>
<gene>
    <name evidence="4" type="ORF">SLNWT_3395</name>
</gene>
<feature type="signal peptide" evidence="3">
    <location>
        <begin position="1"/>
        <end position="22"/>
    </location>
</feature>
<evidence type="ECO:0000256" key="1">
    <source>
        <dbReference type="ARBA" id="ARBA00022729"/>
    </source>
</evidence>
<proteinExistence type="predicted"/>
<dbReference type="KEGG" id="sals:SLNWT_3395"/>
<feature type="region of interest" description="Disordered" evidence="2">
    <location>
        <begin position="161"/>
        <end position="184"/>
    </location>
</feature>
<feature type="chain" id="PRO_5002116276" description="Acid phosphatase" evidence="3">
    <location>
        <begin position="23"/>
        <end position="184"/>
    </location>
</feature>
<sequence length="184" mass="19767">MRKRVIRGIGALAAASATVALATGAASALPTQEEWLADVDARVAPAQEYLADRLPADEKTTLVLDIDNTTMQTHYERGKAIPSMLALVEEAKKQGSAVSFVTARDNDSREATIDELRSAGYPVDNLCMVGDVDGSSTAEIKTNCRIRLEGEGYTITANIGNHTHDLEGGHSERTYDLPDYGELS</sequence>
<evidence type="ECO:0000313" key="5">
    <source>
        <dbReference type="Proteomes" id="UP000031523"/>
    </source>
</evidence>
<keyword evidence="1 3" id="KW-0732">Signal</keyword>
<dbReference type="EMBL" id="CP010519">
    <property type="protein sequence ID" value="AJE83771.1"/>
    <property type="molecule type" value="Genomic_DNA"/>
</dbReference>
<dbReference type="InterPro" id="IPR036412">
    <property type="entry name" value="HAD-like_sf"/>
</dbReference>
<protein>
    <recommendedName>
        <fullName evidence="6">Acid phosphatase</fullName>
    </recommendedName>
</protein>
<dbReference type="Gene3D" id="3.40.50.1000">
    <property type="entry name" value="HAD superfamily/HAD-like"/>
    <property type="match status" value="1"/>
</dbReference>
<evidence type="ECO:0000256" key="2">
    <source>
        <dbReference type="SAM" id="MobiDB-lite"/>
    </source>
</evidence>
<dbReference type="Pfam" id="PF03767">
    <property type="entry name" value="Acid_phosphat_B"/>
    <property type="match status" value="1"/>
</dbReference>
<reference evidence="4 5" key="1">
    <citation type="submission" date="2015-01" db="EMBL/GenBank/DDBJ databases">
        <title>Enhanced salinomycin production by adjusting the supply of polyketide extender units in Streptomyce albus DSM 41398.</title>
        <authorList>
            <person name="Lu C."/>
        </authorList>
    </citation>
    <scope>NUCLEOTIDE SEQUENCE [LARGE SCALE GENOMIC DNA]</scope>
    <source>
        <strain evidence="5">ATCC 21838 / DSM 41398 / FERM P-419 / JCM 4703 / NBRC 107858</strain>
    </source>
</reference>
<name>A0A0B5EYP5_STRA4</name>
<dbReference type="Proteomes" id="UP000031523">
    <property type="component" value="Chromosome"/>
</dbReference>
<keyword evidence="5" id="KW-1185">Reference proteome</keyword>
<evidence type="ECO:0000256" key="3">
    <source>
        <dbReference type="SAM" id="SignalP"/>
    </source>
</evidence>